<reference evidence="1 2" key="1">
    <citation type="journal article" date="2020" name="Nature">
        <title>Six reference-quality genomes reveal evolution of bat adaptations.</title>
        <authorList>
            <person name="Jebb D."/>
            <person name="Huang Z."/>
            <person name="Pippel M."/>
            <person name="Hughes G.M."/>
            <person name="Lavrichenko K."/>
            <person name="Devanna P."/>
            <person name="Winkler S."/>
            <person name="Jermiin L.S."/>
            <person name="Skirmuntt E.C."/>
            <person name="Katzourakis A."/>
            <person name="Burkitt-Gray L."/>
            <person name="Ray D.A."/>
            <person name="Sullivan K.A.M."/>
            <person name="Roscito J.G."/>
            <person name="Kirilenko B.M."/>
            <person name="Davalos L.M."/>
            <person name="Corthals A.P."/>
            <person name="Power M.L."/>
            <person name="Jones G."/>
            <person name="Ransome R.D."/>
            <person name="Dechmann D.K.N."/>
            <person name="Locatelli A.G."/>
            <person name="Puechmaille S.J."/>
            <person name="Fedrigo O."/>
            <person name="Jarvis E.D."/>
            <person name="Hiller M."/>
            <person name="Vernes S.C."/>
            <person name="Myers E.W."/>
            <person name="Teeling E.C."/>
        </authorList>
    </citation>
    <scope>NUCLEOTIDE SEQUENCE [LARGE SCALE GENOMIC DNA]</scope>
    <source>
        <strain evidence="1">Bat1K_MPI-CBG_1</strain>
    </source>
</reference>
<comment type="caution">
    <text evidence="1">The sequence shown here is derived from an EMBL/GenBank/DDBJ whole genome shotgun (WGS) entry which is preliminary data.</text>
</comment>
<accession>A0A834AWK9</accession>
<protein>
    <submittedName>
        <fullName evidence="1">Uncharacterized protein</fullName>
    </submittedName>
</protein>
<name>A0A834AWK9_9CHIR</name>
<evidence type="ECO:0000313" key="2">
    <source>
        <dbReference type="Proteomes" id="UP000664940"/>
    </source>
</evidence>
<dbReference type="Proteomes" id="UP000664940">
    <property type="component" value="Unassembled WGS sequence"/>
</dbReference>
<dbReference type="AlphaFoldDB" id="A0A834AWK9"/>
<sequence length="158" mass="17408">MINSLGGHKLGGTESQGMSRAAQTVLARLMVSQIQHLPDLWLLAGDLRNVTMASACLPACLGESCSPTPTLMPDTLIPPCVPLVPFKLVSWWSWSSEGVHLCNSICGLFKGTYLGLQKFLPQLNPHWCCSQKYGYLSSWKWIFGLGGLVWGWDFSLPR</sequence>
<gene>
    <name evidence="1" type="ORF">HJG60_010236</name>
</gene>
<evidence type="ECO:0000313" key="1">
    <source>
        <dbReference type="EMBL" id="KAF6119850.1"/>
    </source>
</evidence>
<dbReference type="EMBL" id="JABVXQ010000003">
    <property type="protein sequence ID" value="KAF6119850.1"/>
    <property type="molecule type" value="Genomic_DNA"/>
</dbReference>
<proteinExistence type="predicted"/>
<organism evidence="1 2">
    <name type="scientific">Phyllostomus discolor</name>
    <name type="common">pale spear-nosed bat</name>
    <dbReference type="NCBI Taxonomy" id="89673"/>
    <lineage>
        <taxon>Eukaryota</taxon>
        <taxon>Metazoa</taxon>
        <taxon>Chordata</taxon>
        <taxon>Craniata</taxon>
        <taxon>Vertebrata</taxon>
        <taxon>Euteleostomi</taxon>
        <taxon>Mammalia</taxon>
        <taxon>Eutheria</taxon>
        <taxon>Laurasiatheria</taxon>
        <taxon>Chiroptera</taxon>
        <taxon>Yangochiroptera</taxon>
        <taxon>Phyllostomidae</taxon>
        <taxon>Phyllostominae</taxon>
        <taxon>Phyllostomus</taxon>
    </lineage>
</organism>